<dbReference type="EMBL" id="CP021431">
    <property type="protein sequence ID" value="ARU00275.1"/>
    <property type="molecule type" value="Genomic_DNA"/>
</dbReference>
<dbReference type="KEGG" id="lvs:LOKVESSMR4R_00944"/>
<feature type="transmembrane region" description="Helical" evidence="1">
    <location>
        <begin position="57"/>
        <end position="77"/>
    </location>
</feature>
<dbReference type="STRING" id="1122181.GCA_000382265_00831"/>
<gene>
    <name evidence="2" type="ORF">LOKVESSMR4R_00944</name>
</gene>
<accession>A0A1Y0E9J5</accession>
<feature type="transmembrane region" description="Helical" evidence="1">
    <location>
        <begin position="151"/>
        <end position="169"/>
    </location>
</feature>
<evidence type="ECO:0000256" key="1">
    <source>
        <dbReference type="SAM" id="Phobius"/>
    </source>
</evidence>
<evidence type="ECO:0000313" key="2">
    <source>
        <dbReference type="EMBL" id="ARU00275.1"/>
    </source>
</evidence>
<organism evidence="2 3">
    <name type="scientific">Yoonia vestfoldensis</name>
    <dbReference type="NCBI Taxonomy" id="245188"/>
    <lineage>
        <taxon>Bacteria</taxon>
        <taxon>Pseudomonadati</taxon>
        <taxon>Pseudomonadota</taxon>
        <taxon>Alphaproteobacteria</taxon>
        <taxon>Rhodobacterales</taxon>
        <taxon>Paracoccaceae</taxon>
        <taxon>Yoonia</taxon>
    </lineage>
</organism>
<keyword evidence="1" id="KW-0812">Transmembrane</keyword>
<proteinExistence type="predicted"/>
<evidence type="ECO:0000313" key="3">
    <source>
        <dbReference type="Proteomes" id="UP000195273"/>
    </source>
</evidence>
<keyword evidence="1" id="KW-1133">Transmembrane helix</keyword>
<protein>
    <submittedName>
        <fullName evidence="2">Exopolysaccharide synthesis, ExoD</fullName>
    </submittedName>
</protein>
<feature type="transmembrane region" description="Helical" evidence="1">
    <location>
        <begin position="25"/>
        <end position="45"/>
    </location>
</feature>
<dbReference type="RefSeq" id="WP_087212607.1">
    <property type="nucleotide sequence ID" value="NZ_CP021431.1"/>
</dbReference>
<name>A0A1Y0E9J5_9RHOB</name>
<dbReference type="PIRSF" id="PIRSF033239">
    <property type="entry name" value="ExoD"/>
    <property type="match status" value="1"/>
</dbReference>
<sequence>MAKGEDHKLGDLIDRLRATTAQDSVSIADAMAAIGGRGIIPFLLVPALLTMSPLSGLPGFSATAGVIITIVSVYMLLNRDGIRLPGFIASRSVDAHKLDKALRKLQPFVAWIDRHTRRRWHLLFKRPIIWLPQGLCLLSGMVMPFLEFIPFTSSIVATGVFLLALSLLVRDGRLFVIALVPYAAVITLAVRQITGA</sequence>
<dbReference type="OrthoDB" id="7949130at2"/>
<dbReference type="AlphaFoldDB" id="A0A1Y0E9J5"/>
<dbReference type="InterPro" id="IPR010331">
    <property type="entry name" value="ExoD"/>
</dbReference>
<feature type="transmembrane region" description="Helical" evidence="1">
    <location>
        <begin position="127"/>
        <end position="145"/>
    </location>
</feature>
<keyword evidence="1" id="KW-0472">Membrane</keyword>
<dbReference type="PANTHER" id="PTHR41795">
    <property type="entry name" value="EXOPOLYSACCHARIDE SYNTHESIS PROTEIN"/>
    <property type="match status" value="1"/>
</dbReference>
<dbReference type="PANTHER" id="PTHR41795:SF1">
    <property type="entry name" value="EXOPOLYSACCHARIDE SYNTHESIS PROTEIN"/>
    <property type="match status" value="1"/>
</dbReference>
<dbReference type="Pfam" id="PF06055">
    <property type="entry name" value="ExoD"/>
    <property type="match status" value="1"/>
</dbReference>
<feature type="transmembrane region" description="Helical" evidence="1">
    <location>
        <begin position="174"/>
        <end position="193"/>
    </location>
</feature>
<reference evidence="2 3" key="1">
    <citation type="submission" date="2017-05" db="EMBL/GenBank/DDBJ databases">
        <title>Genome Sequence of Loktanella vestfoldensis Strain SMR4r Isolated from a Culture of the Diatom Skeletonema marinoi.</title>
        <authorList>
            <person name="Topel M."/>
            <person name="Pinder M.I.M."/>
            <person name="Johansson O.N."/>
            <person name="Kourtchenko O."/>
            <person name="Godhe A."/>
            <person name="Clarke A.K."/>
        </authorList>
    </citation>
    <scope>NUCLEOTIDE SEQUENCE [LARGE SCALE GENOMIC DNA]</scope>
    <source>
        <strain evidence="2 3">SMR4r</strain>
    </source>
</reference>
<keyword evidence="3" id="KW-1185">Reference proteome</keyword>
<dbReference type="Proteomes" id="UP000195273">
    <property type="component" value="Chromosome"/>
</dbReference>